<dbReference type="InterPro" id="IPR036047">
    <property type="entry name" value="F-box-like_dom_sf"/>
</dbReference>
<dbReference type="PROSITE" id="PS50181">
    <property type="entry name" value="FBOX"/>
    <property type="match status" value="1"/>
</dbReference>
<evidence type="ECO:0000313" key="3">
    <source>
        <dbReference type="Proteomes" id="UP000029121"/>
    </source>
</evidence>
<gene>
    <name evidence="2" type="ORF">CARUB_v10003892mg</name>
</gene>
<dbReference type="InterPro" id="IPR006566">
    <property type="entry name" value="FBD"/>
</dbReference>
<dbReference type="PANTHER" id="PTHR31900">
    <property type="entry name" value="F-BOX/RNI SUPERFAMILY PROTEIN-RELATED"/>
    <property type="match status" value="1"/>
</dbReference>
<proteinExistence type="predicted"/>
<feature type="domain" description="F-box" evidence="1">
    <location>
        <begin position="25"/>
        <end position="61"/>
    </location>
</feature>
<dbReference type="eggNOG" id="ENOG502RRIF">
    <property type="taxonomic scope" value="Eukaryota"/>
</dbReference>
<reference evidence="3" key="1">
    <citation type="journal article" date="2013" name="Nat. Genet.">
        <title>The Capsella rubella genome and the genomic consequences of rapid mating system evolution.</title>
        <authorList>
            <person name="Slotte T."/>
            <person name="Hazzouri K.M."/>
            <person name="Agren J.A."/>
            <person name="Koenig D."/>
            <person name="Maumus F."/>
            <person name="Guo Y.L."/>
            <person name="Steige K."/>
            <person name="Platts A.E."/>
            <person name="Escobar J.S."/>
            <person name="Newman L.K."/>
            <person name="Wang W."/>
            <person name="Mandakova T."/>
            <person name="Vello E."/>
            <person name="Smith L.M."/>
            <person name="Henz S.R."/>
            <person name="Steffen J."/>
            <person name="Takuno S."/>
            <person name="Brandvain Y."/>
            <person name="Coop G."/>
            <person name="Andolfatto P."/>
            <person name="Hu T.T."/>
            <person name="Blanchette M."/>
            <person name="Clark R.M."/>
            <person name="Quesneville H."/>
            <person name="Nordborg M."/>
            <person name="Gaut B.S."/>
            <person name="Lysak M.A."/>
            <person name="Jenkins J."/>
            <person name="Grimwood J."/>
            <person name="Chapman J."/>
            <person name="Prochnik S."/>
            <person name="Shu S."/>
            <person name="Rokhsar D."/>
            <person name="Schmutz J."/>
            <person name="Weigel D."/>
            <person name="Wright S.I."/>
        </authorList>
    </citation>
    <scope>NUCLEOTIDE SEQUENCE [LARGE SCALE GENOMIC DNA]</scope>
    <source>
        <strain evidence="3">cv. Monte Gargano</strain>
    </source>
</reference>
<keyword evidence="3" id="KW-1185">Reference proteome</keyword>
<dbReference type="InterPro" id="IPR001810">
    <property type="entry name" value="F-box_dom"/>
</dbReference>
<dbReference type="Pfam" id="PF24758">
    <property type="entry name" value="LRR_At5g56370"/>
    <property type="match status" value="1"/>
</dbReference>
<dbReference type="Gene3D" id="1.20.1280.50">
    <property type="match status" value="1"/>
</dbReference>
<dbReference type="InterPro" id="IPR053781">
    <property type="entry name" value="F-box_AtFBL13-like"/>
</dbReference>
<protein>
    <recommendedName>
        <fullName evidence="1">F-box domain-containing protein</fullName>
    </recommendedName>
</protein>
<sequence length="457" mass="52269">MMKERKTKRRCVKRSGGAVFSSAREDLISTLPDALISQILLYLPTKEAVRTSVLSSRWKSVWLLIPKLDLDSKQFPDHNAFMGFMEKFIDISREHKSCLHKLKLRVHQNGSDQSCVTPWIDFVARRKLKHLDVECLSVKRDQYLEVIPLSLYICDTLVYLRIHGVSFGLFESISLPRLKTMCLEQNAYASEKVLESLISSCPVLEDLTIVRRTHDNVKVLRVHSQTLTCLSVGFDSGESDEAMHSYSKGETRLWIDAPRLKYLYLENEVSKSKVISNTGSLVKVSFVDSCSYPSDEFAVSKQQIVRDFFTAISRVKDVTFSKSIMKLIWAYLQVQPLPWFCNMSCLEAEFSRSDVNILSTFLERCPNLTSIVLDSISFSRLPQCLLSSLEIVEIKSRFTGRSVEIKVARYFVENSLVLKKLVVHLSDSMQKRSLVHLRDLLALPRPSNCQIVYVVDS</sequence>
<dbReference type="InterPro" id="IPR032675">
    <property type="entry name" value="LRR_dom_sf"/>
</dbReference>
<dbReference type="Proteomes" id="UP000029121">
    <property type="component" value="Unassembled WGS sequence"/>
</dbReference>
<evidence type="ECO:0000313" key="2">
    <source>
        <dbReference type="EMBL" id="EOA19749.1"/>
    </source>
</evidence>
<dbReference type="PANTHER" id="PTHR31900:SF25">
    <property type="entry name" value="FBD DOMAIN-CONTAINING PROTEIN"/>
    <property type="match status" value="1"/>
</dbReference>
<organism evidence="2 3">
    <name type="scientific">Capsella rubella</name>
    <dbReference type="NCBI Taxonomy" id="81985"/>
    <lineage>
        <taxon>Eukaryota</taxon>
        <taxon>Viridiplantae</taxon>
        <taxon>Streptophyta</taxon>
        <taxon>Embryophyta</taxon>
        <taxon>Tracheophyta</taxon>
        <taxon>Spermatophyta</taxon>
        <taxon>Magnoliopsida</taxon>
        <taxon>eudicotyledons</taxon>
        <taxon>Gunneridae</taxon>
        <taxon>Pentapetalae</taxon>
        <taxon>rosids</taxon>
        <taxon>malvids</taxon>
        <taxon>Brassicales</taxon>
        <taxon>Brassicaceae</taxon>
        <taxon>Camelineae</taxon>
        <taxon>Capsella</taxon>
    </lineage>
</organism>
<dbReference type="Gene3D" id="3.80.10.10">
    <property type="entry name" value="Ribonuclease Inhibitor"/>
    <property type="match status" value="1"/>
</dbReference>
<dbReference type="Pfam" id="PF00646">
    <property type="entry name" value="F-box"/>
    <property type="match status" value="1"/>
</dbReference>
<dbReference type="SUPFAM" id="SSF52047">
    <property type="entry name" value="RNI-like"/>
    <property type="match status" value="1"/>
</dbReference>
<dbReference type="EMBL" id="KB870810">
    <property type="protein sequence ID" value="EOA19749.1"/>
    <property type="molecule type" value="Genomic_DNA"/>
</dbReference>
<dbReference type="Pfam" id="PF08387">
    <property type="entry name" value="FBD"/>
    <property type="match status" value="1"/>
</dbReference>
<evidence type="ECO:0000259" key="1">
    <source>
        <dbReference type="PROSITE" id="PS50181"/>
    </source>
</evidence>
<dbReference type="STRING" id="81985.R0GS85"/>
<name>R0GS85_9BRAS</name>
<accession>R0GS85</accession>
<dbReference type="SUPFAM" id="SSF81383">
    <property type="entry name" value="F-box domain"/>
    <property type="match status" value="1"/>
</dbReference>
<dbReference type="InterPro" id="IPR055411">
    <property type="entry name" value="LRR_FXL15/At3g58940/PEG3-like"/>
</dbReference>
<dbReference type="AlphaFoldDB" id="R0GS85"/>
<dbReference type="CDD" id="cd22160">
    <property type="entry name" value="F-box_AtFBL13-like"/>
    <property type="match status" value="1"/>
</dbReference>
<dbReference type="InterPro" id="IPR050232">
    <property type="entry name" value="FBL13/AtMIF1-like"/>
</dbReference>
<dbReference type="SMART" id="SM00579">
    <property type="entry name" value="FBD"/>
    <property type="match status" value="1"/>
</dbReference>